<gene>
    <name evidence="4" type="ORF">AKL17_3244</name>
</gene>
<organism evidence="4 5">
    <name type="scientific">Frigidibacter mobilis</name>
    <dbReference type="NCBI Taxonomy" id="1335048"/>
    <lineage>
        <taxon>Bacteria</taxon>
        <taxon>Pseudomonadati</taxon>
        <taxon>Pseudomonadota</taxon>
        <taxon>Alphaproteobacteria</taxon>
        <taxon>Rhodobacterales</taxon>
        <taxon>Paracoccaceae</taxon>
        <taxon>Frigidibacter</taxon>
    </lineage>
</organism>
<keyword evidence="2" id="KW-0560">Oxidoreductase</keyword>
<comment type="similarity">
    <text evidence="1">Belongs to the non-flavoprotein flavin reductase family.</text>
</comment>
<keyword evidence="4" id="KW-0503">Monooxygenase</keyword>
<keyword evidence="5" id="KW-1185">Reference proteome</keyword>
<dbReference type="GO" id="GO:0010181">
    <property type="term" value="F:FMN binding"/>
    <property type="evidence" value="ECO:0007669"/>
    <property type="project" value="InterPro"/>
</dbReference>
<dbReference type="EMBL" id="CP012661">
    <property type="protein sequence ID" value="AMY70476.1"/>
    <property type="molecule type" value="Genomic_DNA"/>
</dbReference>
<accession>A0A159Z5F7</accession>
<name>A0A159Z5F7_9RHOB</name>
<dbReference type="SMART" id="SM00903">
    <property type="entry name" value="Flavin_Reduct"/>
    <property type="match status" value="1"/>
</dbReference>
<dbReference type="InterPro" id="IPR050268">
    <property type="entry name" value="NADH-dep_flavin_reductase"/>
</dbReference>
<evidence type="ECO:0000259" key="3">
    <source>
        <dbReference type="SMART" id="SM00903"/>
    </source>
</evidence>
<evidence type="ECO:0000313" key="5">
    <source>
        <dbReference type="Proteomes" id="UP000076128"/>
    </source>
</evidence>
<dbReference type="KEGG" id="daa:AKL17_3244"/>
<dbReference type="GO" id="GO:0004497">
    <property type="term" value="F:monooxygenase activity"/>
    <property type="evidence" value="ECO:0007669"/>
    <property type="project" value="UniProtKB-KW"/>
</dbReference>
<evidence type="ECO:0000256" key="1">
    <source>
        <dbReference type="ARBA" id="ARBA00008898"/>
    </source>
</evidence>
<dbReference type="PANTHER" id="PTHR30466">
    <property type="entry name" value="FLAVIN REDUCTASE"/>
    <property type="match status" value="1"/>
</dbReference>
<dbReference type="InterPro" id="IPR012349">
    <property type="entry name" value="Split_barrel_FMN-bd"/>
</dbReference>
<proteinExistence type="inferred from homology"/>
<protein>
    <submittedName>
        <fullName evidence="4">Monooxygenase HpaC</fullName>
    </submittedName>
</protein>
<dbReference type="Proteomes" id="UP000076128">
    <property type="component" value="Chromosome"/>
</dbReference>
<dbReference type="Pfam" id="PF01613">
    <property type="entry name" value="Flavin_Reduct"/>
    <property type="match status" value="1"/>
</dbReference>
<dbReference type="STRING" id="1335048.AKL17_3244"/>
<dbReference type="GO" id="GO:0042602">
    <property type="term" value="F:riboflavin reductase (NADPH) activity"/>
    <property type="evidence" value="ECO:0007669"/>
    <property type="project" value="TreeGrafter"/>
</dbReference>
<reference evidence="4 5" key="1">
    <citation type="submission" date="2015-09" db="EMBL/GenBank/DDBJ databases">
        <title>Complete genome sequence of Defluviimonas alba cai42t isolated from an oilfield in Xinjiang.</title>
        <authorList>
            <person name="Geng S."/>
            <person name="Pan X."/>
            <person name="Wu X."/>
        </authorList>
    </citation>
    <scope>NUCLEOTIDE SEQUENCE [LARGE SCALE GENOMIC DNA]</scope>
    <source>
        <strain evidence="5">cai42</strain>
    </source>
</reference>
<dbReference type="AlphaFoldDB" id="A0A159Z5F7"/>
<dbReference type="Gene3D" id="2.30.110.10">
    <property type="entry name" value="Electron Transport, Fmn-binding Protein, Chain A"/>
    <property type="match status" value="1"/>
</dbReference>
<dbReference type="PANTHER" id="PTHR30466:SF11">
    <property type="entry name" value="FLAVIN-DEPENDENT MONOOXYGENASE, REDUCTASE SUBUNIT HSAB"/>
    <property type="match status" value="1"/>
</dbReference>
<dbReference type="InterPro" id="IPR002563">
    <property type="entry name" value="Flavin_Rdtase-like_dom"/>
</dbReference>
<evidence type="ECO:0000313" key="4">
    <source>
        <dbReference type="EMBL" id="AMY70476.1"/>
    </source>
</evidence>
<sequence>MTRPVLPEPDAISFRAAMRLPATSVTVLAAGSGVARNGLTASAVCSLSDAPPMILACVNLASAALPLIRETGCFSANFLTDTQSHVAERFAGRTKVYGADRFTEGDWKTLVTGAPVLMDALSVFDCRLEREHDSPTHAILIGRVMGMVRNDDSRSLIYSAGAFAYPAELRA</sequence>
<dbReference type="RefSeq" id="WP_166507143.1">
    <property type="nucleotide sequence ID" value="NZ_CP012661.1"/>
</dbReference>
<dbReference type="SUPFAM" id="SSF50475">
    <property type="entry name" value="FMN-binding split barrel"/>
    <property type="match status" value="1"/>
</dbReference>
<evidence type="ECO:0000256" key="2">
    <source>
        <dbReference type="ARBA" id="ARBA00023002"/>
    </source>
</evidence>
<feature type="domain" description="Flavin reductase like" evidence="3">
    <location>
        <begin position="18"/>
        <end position="165"/>
    </location>
</feature>